<comment type="caution">
    <text evidence="1">The sequence shown here is derived from an EMBL/GenBank/DDBJ whole genome shotgun (WGS) entry which is preliminary data.</text>
</comment>
<keyword evidence="2" id="KW-1185">Reference proteome</keyword>
<evidence type="ECO:0000313" key="2">
    <source>
        <dbReference type="Proteomes" id="UP001519272"/>
    </source>
</evidence>
<dbReference type="RefSeq" id="WP_210090420.1">
    <property type="nucleotide sequence ID" value="NZ_JAGGKG010000018.1"/>
</dbReference>
<evidence type="ECO:0000313" key="1">
    <source>
        <dbReference type="EMBL" id="MBP1906832.1"/>
    </source>
</evidence>
<accession>A0ABS4FW76</accession>
<gene>
    <name evidence="1" type="ORF">J2Z32_003496</name>
</gene>
<protein>
    <submittedName>
        <fullName evidence="1">Uncharacterized protein</fullName>
    </submittedName>
</protein>
<organism evidence="1 2">
    <name type="scientific">Paenibacillus turicensis</name>
    <dbReference type="NCBI Taxonomy" id="160487"/>
    <lineage>
        <taxon>Bacteria</taxon>
        <taxon>Bacillati</taxon>
        <taxon>Bacillota</taxon>
        <taxon>Bacilli</taxon>
        <taxon>Bacillales</taxon>
        <taxon>Paenibacillaceae</taxon>
        <taxon>Paenibacillus</taxon>
    </lineage>
</organism>
<dbReference type="EMBL" id="JAGGKG010000018">
    <property type="protein sequence ID" value="MBP1906832.1"/>
    <property type="molecule type" value="Genomic_DNA"/>
</dbReference>
<name>A0ABS4FW76_9BACL</name>
<sequence>MNKIPVMVLRNKTNPERYLAANMDVGDWEDENLDVTLDNIQNAYMIISKSLKPPTLLEFEMVKEEHARHKRYMIEKYGENACISLDFEGVCENYEPLNIEITREQYDYAIELMEEG</sequence>
<dbReference type="Proteomes" id="UP001519272">
    <property type="component" value="Unassembled WGS sequence"/>
</dbReference>
<reference evidence="1 2" key="1">
    <citation type="submission" date="2021-03" db="EMBL/GenBank/DDBJ databases">
        <title>Genomic Encyclopedia of Type Strains, Phase IV (KMG-IV): sequencing the most valuable type-strain genomes for metagenomic binning, comparative biology and taxonomic classification.</title>
        <authorList>
            <person name="Goeker M."/>
        </authorList>
    </citation>
    <scope>NUCLEOTIDE SEQUENCE [LARGE SCALE GENOMIC DNA]</scope>
    <source>
        <strain evidence="1 2">DSM 14349</strain>
    </source>
</reference>
<proteinExistence type="predicted"/>